<dbReference type="RefSeq" id="WP_175232759.1">
    <property type="nucleotide sequence ID" value="NZ_CADIKH010000087.1"/>
</dbReference>
<name>A0A6J5F878_9BURK</name>
<keyword evidence="2" id="KW-1185">Reference proteome</keyword>
<accession>A0A6J5F878</accession>
<evidence type="ECO:0000313" key="2">
    <source>
        <dbReference type="Proteomes" id="UP000494363"/>
    </source>
</evidence>
<protein>
    <recommendedName>
        <fullName evidence="3">HicB family protein</fullName>
    </recommendedName>
</protein>
<evidence type="ECO:0008006" key="3">
    <source>
        <dbReference type="Google" id="ProtNLM"/>
    </source>
</evidence>
<dbReference type="EMBL" id="CADIKH010000087">
    <property type="protein sequence ID" value="CAB3773832.1"/>
    <property type="molecule type" value="Genomic_DNA"/>
</dbReference>
<reference evidence="1 2" key="1">
    <citation type="submission" date="2020-04" db="EMBL/GenBank/DDBJ databases">
        <authorList>
            <person name="De Canck E."/>
        </authorList>
    </citation>
    <scope>NUCLEOTIDE SEQUENCE [LARGE SCALE GENOMIC DNA]</scope>
    <source>
        <strain evidence="1 2">LMG 29542</strain>
    </source>
</reference>
<organism evidence="1 2">
    <name type="scientific">Paraburkholderia humisilvae</name>
    <dbReference type="NCBI Taxonomy" id="627669"/>
    <lineage>
        <taxon>Bacteria</taxon>
        <taxon>Pseudomonadati</taxon>
        <taxon>Pseudomonadota</taxon>
        <taxon>Betaproteobacteria</taxon>
        <taxon>Burkholderiales</taxon>
        <taxon>Burkholderiaceae</taxon>
        <taxon>Paraburkholderia</taxon>
    </lineage>
</organism>
<dbReference type="AlphaFoldDB" id="A0A6J5F878"/>
<sequence length="84" mass="9132">MSASNALKPTHRIVINGFDALVEFDDGSDIYCGRFVGMNGSATFYARQEGMLRKNATRSLAAFLRSCQLKGIPPRDSSTALDAM</sequence>
<proteinExistence type="predicted"/>
<gene>
    <name evidence="1" type="ORF">LMG29542_07459</name>
</gene>
<evidence type="ECO:0000313" key="1">
    <source>
        <dbReference type="EMBL" id="CAB3773832.1"/>
    </source>
</evidence>
<dbReference type="Proteomes" id="UP000494363">
    <property type="component" value="Unassembled WGS sequence"/>
</dbReference>